<dbReference type="Pfam" id="PF01471">
    <property type="entry name" value="PG_binding_1"/>
    <property type="match status" value="1"/>
</dbReference>
<feature type="region of interest" description="Disordered" evidence="1">
    <location>
        <begin position="142"/>
        <end position="166"/>
    </location>
</feature>
<accession>A0AA38LCX5</accession>
<dbReference type="GO" id="GO:0009658">
    <property type="term" value="P:chloroplast organization"/>
    <property type="evidence" value="ECO:0007669"/>
    <property type="project" value="TreeGrafter"/>
</dbReference>
<feature type="domain" description="Peptidoglycan binding-like" evidence="2">
    <location>
        <begin position="162"/>
        <end position="221"/>
    </location>
</feature>
<evidence type="ECO:0000259" key="2">
    <source>
        <dbReference type="Pfam" id="PF01471"/>
    </source>
</evidence>
<dbReference type="PANTHER" id="PTHR15852:SF16">
    <property type="entry name" value="PROTEIN DISULFIDE ISOMERASE PTAC5, CHLOROPLASTIC"/>
    <property type="match status" value="1"/>
</dbReference>
<dbReference type="AlphaFoldDB" id="A0AA38LCX5"/>
<dbReference type="PANTHER" id="PTHR15852">
    <property type="entry name" value="PLASTID TRANSCRIPTIONALLY ACTIVE PROTEIN"/>
    <property type="match status" value="1"/>
</dbReference>
<comment type="caution">
    <text evidence="3">The sequence shown here is derived from an EMBL/GenBank/DDBJ whole genome shotgun (WGS) entry which is preliminary data.</text>
</comment>
<evidence type="ECO:0000256" key="1">
    <source>
        <dbReference type="SAM" id="MobiDB-lite"/>
    </source>
</evidence>
<organism evidence="3 4">
    <name type="scientific">Taxus chinensis</name>
    <name type="common">Chinese yew</name>
    <name type="synonym">Taxus wallichiana var. chinensis</name>
    <dbReference type="NCBI Taxonomy" id="29808"/>
    <lineage>
        <taxon>Eukaryota</taxon>
        <taxon>Viridiplantae</taxon>
        <taxon>Streptophyta</taxon>
        <taxon>Embryophyta</taxon>
        <taxon>Tracheophyta</taxon>
        <taxon>Spermatophyta</taxon>
        <taxon>Pinopsida</taxon>
        <taxon>Pinidae</taxon>
        <taxon>Conifers II</taxon>
        <taxon>Cupressales</taxon>
        <taxon>Taxaceae</taxon>
        <taxon>Taxus</taxon>
    </lineage>
</organism>
<evidence type="ECO:0000313" key="3">
    <source>
        <dbReference type="EMBL" id="KAH9317000.1"/>
    </source>
</evidence>
<protein>
    <recommendedName>
        <fullName evidence="2">Peptidoglycan binding-like domain-containing protein</fullName>
    </recommendedName>
</protein>
<dbReference type="GO" id="GO:0009507">
    <property type="term" value="C:chloroplast"/>
    <property type="evidence" value="ECO:0007669"/>
    <property type="project" value="TreeGrafter"/>
</dbReference>
<dbReference type="SUPFAM" id="SSF47090">
    <property type="entry name" value="PGBD-like"/>
    <property type="match status" value="1"/>
</dbReference>
<dbReference type="Gene3D" id="1.10.101.10">
    <property type="entry name" value="PGBD-like superfamily/PGBD"/>
    <property type="match status" value="1"/>
</dbReference>
<dbReference type="Proteomes" id="UP000824469">
    <property type="component" value="Unassembled WGS sequence"/>
</dbReference>
<reference evidence="3 4" key="1">
    <citation type="journal article" date="2021" name="Nat. Plants">
        <title>The Taxus genome provides insights into paclitaxel biosynthesis.</title>
        <authorList>
            <person name="Xiong X."/>
            <person name="Gou J."/>
            <person name="Liao Q."/>
            <person name="Li Y."/>
            <person name="Zhou Q."/>
            <person name="Bi G."/>
            <person name="Li C."/>
            <person name="Du R."/>
            <person name="Wang X."/>
            <person name="Sun T."/>
            <person name="Guo L."/>
            <person name="Liang H."/>
            <person name="Lu P."/>
            <person name="Wu Y."/>
            <person name="Zhang Z."/>
            <person name="Ro D.K."/>
            <person name="Shang Y."/>
            <person name="Huang S."/>
            <person name="Yan J."/>
        </authorList>
    </citation>
    <scope>NUCLEOTIDE SEQUENCE [LARGE SCALE GENOMIC DNA]</scope>
    <source>
        <strain evidence="3">Ta-2019</strain>
    </source>
</reference>
<dbReference type="EMBL" id="JAHRHJ020000004">
    <property type="protein sequence ID" value="KAH9317000.1"/>
    <property type="molecule type" value="Genomic_DNA"/>
</dbReference>
<dbReference type="InterPro" id="IPR002477">
    <property type="entry name" value="Peptidoglycan-bd-like"/>
</dbReference>
<dbReference type="InterPro" id="IPR036365">
    <property type="entry name" value="PGBD-like_sf"/>
</dbReference>
<keyword evidence="4" id="KW-1185">Reference proteome</keyword>
<name>A0AA38LCX5_TAXCH</name>
<dbReference type="OMA" id="FMDQIMD"/>
<gene>
    <name evidence="3" type="ORF">KI387_018769</name>
</gene>
<dbReference type="GO" id="GO:0003756">
    <property type="term" value="F:protein disulfide isomerase activity"/>
    <property type="evidence" value="ECO:0007669"/>
    <property type="project" value="TreeGrafter"/>
</dbReference>
<sequence length="337" mass="38057">MPLHLEAAAAHWHRDGIGLQLPAFAFAFAFSRNEVMVSATLSRRRRNYSANKSNSTTVVYAQSHPEWWKREEERWLREEQRWLREEARWLREEARWHAQHRALQAQISSLTQQLQQLSPSPAPAPAPPQLTVTGVDLQEQIFTSNQNQSKNKKRTTLTRGSRGEDVKEMQEALQRLGFYSGEEDMEYSSFDGGTQKAVKSWQATLGIAQDGAMTVELLAKLLGEEMLDTHLEEELINGASVPLSEKEGLNGSVPIQAVTEIAQIQQAISIKPEGVEISEKQVYLLGENRWEEPQRLLNKQKSGSKVDTIARCINCRGEGKIFCSECEGTGDLNVEEQ</sequence>
<evidence type="ECO:0000313" key="4">
    <source>
        <dbReference type="Proteomes" id="UP000824469"/>
    </source>
</evidence>
<feature type="non-terminal residue" evidence="3">
    <location>
        <position position="1"/>
    </location>
</feature>
<proteinExistence type="predicted"/>
<dbReference type="InterPro" id="IPR036366">
    <property type="entry name" value="PGBDSf"/>
</dbReference>